<organism evidence="3 4">
    <name type="scientific">Vibrio penaeicida</name>
    <dbReference type="NCBI Taxonomy" id="104609"/>
    <lineage>
        <taxon>Bacteria</taxon>
        <taxon>Pseudomonadati</taxon>
        <taxon>Pseudomonadota</taxon>
        <taxon>Gammaproteobacteria</taxon>
        <taxon>Vibrionales</taxon>
        <taxon>Vibrionaceae</taxon>
        <taxon>Vibrio</taxon>
    </lineage>
</organism>
<accession>A0AAV5NW25</accession>
<protein>
    <recommendedName>
        <fullName evidence="2">Beta-lactamase-related domain-containing protein</fullName>
    </recommendedName>
</protein>
<dbReference type="Proteomes" id="UP001156690">
    <property type="component" value="Unassembled WGS sequence"/>
</dbReference>
<comment type="caution">
    <text evidence="3">The sequence shown here is derived from an EMBL/GenBank/DDBJ whole genome shotgun (WGS) entry which is preliminary data.</text>
</comment>
<evidence type="ECO:0000256" key="1">
    <source>
        <dbReference type="ARBA" id="ARBA00038473"/>
    </source>
</evidence>
<reference evidence="4" key="1">
    <citation type="journal article" date="2019" name="Int. J. Syst. Evol. Microbiol.">
        <title>The Global Catalogue of Microorganisms (GCM) 10K type strain sequencing project: providing services to taxonomists for standard genome sequencing and annotation.</title>
        <authorList>
            <consortium name="The Broad Institute Genomics Platform"/>
            <consortium name="The Broad Institute Genome Sequencing Center for Infectious Disease"/>
            <person name="Wu L."/>
            <person name="Ma J."/>
        </authorList>
    </citation>
    <scope>NUCLEOTIDE SEQUENCE [LARGE SCALE GENOMIC DNA]</scope>
    <source>
        <strain evidence="4">NBRC 15640</strain>
    </source>
</reference>
<keyword evidence="4" id="KW-1185">Reference proteome</keyword>
<gene>
    <name evidence="3" type="ORF">GCM10007932_41590</name>
</gene>
<dbReference type="EMBL" id="BSNX01000063">
    <property type="protein sequence ID" value="GLQ74797.1"/>
    <property type="molecule type" value="Genomic_DNA"/>
</dbReference>
<evidence type="ECO:0000313" key="3">
    <source>
        <dbReference type="EMBL" id="GLQ74797.1"/>
    </source>
</evidence>
<dbReference type="SUPFAM" id="SSF56601">
    <property type="entry name" value="beta-lactamase/transpeptidase-like"/>
    <property type="match status" value="1"/>
</dbReference>
<dbReference type="InterPro" id="IPR012338">
    <property type="entry name" value="Beta-lactam/transpept-like"/>
</dbReference>
<name>A0AAV5NW25_9VIBR</name>
<dbReference type="InterPro" id="IPR001466">
    <property type="entry name" value="Beta-lactam-related"/>
</dbReference>
<sequence>MSFTKQDIETIESTLSPFNDNNELAIAKIAHGHVDFYGAKKQNGTVVPAINQNSVFEIGSITKVFTSYLLCDMILRGDVQIDDAINSAIPVPFKNGATITYKALASHTSGLPRLPPGLIWSALFKNPQDPYKEYQEPQLLNYLENKLKLSAKIKHVYSNLGAGLLGYTLSRVAETSYEDLLQRALFEPLKMTRSTTNLTALKPWLVQGLDGKGRPVSNWDLGILSGAGAVLSTVEDLSAFALSCFDPSNSVFQFQKQPVFKDANASHALGWVVLNLKEKGEHFYFHNGGTGGYSSCMLLDTQNQVGFVALSNITGMSKFKEPAMDKLVFDLMEDTISQ</sequence>
<dbReference type="PANTHER" id="PTHR22935">
    <property type="entry name" value="PENICILLIN-BINDING PROTEIN"/>
    <property type="match status" value="1"/>
</dbReference>
<dbReference type="Pfam" id="PF00144">
    <property type="entry name" value="Beta-lactamase"/>
    <property type="match status" value="1"/>
</dbReference>
<dbReference type="RefSeq" id="WP_185829961.1">
    <property type="nucleotide sequence ID" value="NZ_AP025144.1"/>
</dbReference>
<dbReference type="Gene3D" id="3.40.710.10">
    <property type="entry name" value="DD-peptidase/beta-lactamase superfamily"/>
    <property type="match status" value="1"/>
</dbReference>
<dbReference type="InterPro" id="IPR051478">
    <property type="entry name" value="Beta-lactamase-like_AB/R"/>
</dbReference>
<comment type="similarity">
    <text evidence="1">Belongs to the beta-lactamase family.</text>
</comment>
<evidence type="ECO:0000313" key="4">
    <source>
        <dbReference type="Proteomes" id="UP001156690"/>
    </source>
</evidence>
<evidence type="ECO:0000259" key="2">
    <source>
        <dbReference type="Pfam" id="PF00144"/>
    </source>
</evidence>
<dbReference type="AlphaFoldDB" id="A0AAV5NW25"/>
<proteinExistence type="inferred from homology"/>
<dbReference type="PANTHER" id="PTHR22935:SF95">
    <property type="entry name" value="BETA-LACTAMASE-LIKE 1-RELATED"/>
    <property type="match status" value="1"/>
</dbReference>
<feature type="domain" description="Beta-lactamase-related" evidence="2">
    <location>
        <begin position="29"/>
        <end position="316"/>
    </location>
</feature>